<proteinExistence type="predicted"/>
<feature type="transmembrane region" description="Helical" evidence="1">
    <location>
        <begin position="20"/>
        <end position="43"/>
    </location>
</feature>
<dbReference type="RefSeq" id="WP_146884331.1">
    <property type="nucleotide sequence ID" value="NZ_BJXB01000008.1"/>
</dbReference>
<feature type="transmembrane region" description="Helical" evidence="1">
    <location>
        <begin position="64"/>
        <end position="84"/>
    </location>
</feature>
<keyword evidence="1" id="KW-0812">Transmembrane</keyword>
<comment type="caution">
    <text evidence="2">The sequence shown here is derived from an EMBL/GenBank/DDBJ whole genome shotgun (WGS) entry which is preliminary data.</text>
</comment>
<evidence type="ECO:0000313" key="3">
    <source>
        <dbReference type="Proteomes" id="UP000321306"/>
    </source>
</evidence>
<evidence type="ECO:0000313" key="2">
    <source>
        <dbReference type="EMBL" id="GEM46518.1"/>
    </source>
</evidence>
<keyword evidence="1" id="KW-0472">Membrane</keyword>
<reference evidence="2 3" key="1">
    <citation type="submission" date="2019-07" db="EMBL/GenBank/DDBJ databases">
        <title>Whole genome shotgun sequence of Deinococcus cellulosilyticus NBRC 106333.</title>
        <authorList>
            <person name="Hosoyama A."/>
            <person name="Uohara A."/>
            <person name="Ohji S."/>
            <person name="Ichikawa N."/>
        </authorList>
    </citation>
    <scope>NUCLEOTIDE SEQUENCE [LARGE SCALE GENOMIC DNA]</scope>
    <source>
        <strain evidence="2 3">NBRC 106333</strain>
    </source>
</reference>
<sequence length="165" mass="18689">MNEVYFDHPPLVRAGRAANALGFFGTLLLLFGGIGGLVIWHVICTCVYPDRIPFISSLFQNNRAGSVVLQILFLIVPFFLWRGLDVLLGWLLRLDQKTRDTAQAFFEREAVFEGRVTRHKFALYAGHLSSKTHFEGQTHTAEVALKFDYHKGPKMTMTVSQKLGF</sequence>
<gene>
    <name evidence="2" type="ORF">DC3_21530</name>
</gene>
<organism evidence="2 3">
    <name type="scientific">Deinococcus cellulosilyticus (strain DSM 18568 / NBRC 106333 / KACC 11606 / 5516J-15)</name>
    <dbReference type="NCBI Taxonomy" id="1223518"/>
    <lineage>
        <taxon>Bacteria</taxon>
        <taxon>Thermotogati</taxon>
        <taxon>Deinococcota</taxon>
        <taxon>Deinococci</taxon>
        <taxon>Deinococcales</taxon>
        <taxon>Deinococcaceae</taxon>
        <taxon>Deinococcus</taxon>
    </lineage>
</organism>
<keyword evidence="3" id="KW-1185">Reference proteome</keyword>
<dbReference type="Proteomes" id="UP000321306">
    <property type="component" value="Unassembled WGS sequence"/>
</dbReference>
<keyword evidence="1" id="KW-1133">Transmembrane helix</keyword>
<protein>
    <submittedName>
        <fullName evidence="2">Uncharacterized protein</fullName>
    </submittedName>
</protein>
<dbReference type="EMBL" id="BJXB01000008">
    <property type="protein sequence ID" value="GEM46518.1"/>
    <property type="molecule type" value="Genomic_DNA"/>
</dbReference>
<evidence type="ECO:0000256" key="1">
    <source>
        <dbReference type="SAM" id="Phobius"/>
    </source>
</evidence>
<accession>A0A511N225</accession>
<dbReference type="AlphaFoldDB" id="A0A511N225"/>
<name>A0A511N225_DEIC1</name>